<dbReference type="AlphaFoldDB" id="C0NQ77"/>
<dbReference type="EMBL" id="GG663369">
    <property type="protein sequence ID" value="EEH06349.1"/>
    <property type="molecule type" value="Genomic_DNA"/>
</dbReference>
<organism evidence="2 3">
    <name type="scientific">Ajellomyces capsulatus (strain G186AR / H82 / ATCC MYA-2454 / RMSCC 2432)</name>
    <name type="common">Darling's disease fungus</name>
    <name type="synonym">Histoplasma capsulatum</name>
    <dbReference type="NCBI Taxonomy" id="447093"/>
    <lineage>
        <taxon>Eukaryota</taxon>
        <taxon>Fungi</taxon>
        <taxon>Dikarya</taxon>
        <taxon>Ascomycota</taxon>
        <taxon>Pezizomycotina</taxon>
        <taxon>Eurotiomycetes</taxon>
        <taxon>Eurotiomycetidae</taxon>
        <taxon>Onygenales</taxon>
        <taxon>Ajellomycetaceae</taxon>
        <taxon>Histoplasma</taxon>
    </lineage>
</organism>
<protein>
    <submittedName>
        <fullName evidence="2">Uncharacterized protein</fullName>
    </submittedName>
</protein>
<evidence type="ECO:0000256" key="1">
    <source>
        <dbReference type="SAM" id="Phobius"/>
    </source>
</evidence>
<keyword evidence="1" id="KW-1133">Transmembrane helix</keyword>
<dbReference type="Proteomes" id="UP000001631">
    <property type="component" value="Unassembled WGS sequence"/>
</dbReference>
<dbReference type="HOGENOM" id="CLU_2249314_0_0_1"/>
<gene>
    <name evidence="2" type="ORF">HCBG_05665</name>
</gene>
<proteinExistence type="predicted"/>
<dbReference type="RefSeq" id="XP_045286830.1">
    <property type="nucleotide sequence ID" value="XM_045432714.1"/>
</dbReference>
<dbReference type="GeneID" id="69038681"/>
<evidence type="ECO:0000313" key="3">
    <source>
        <dbReference type="Proteomes" id="UP000001631"/>
    </source>
</evidence>
<feature type="transmembrane region" description="Helical" evidence="1">
    <location>
        <begin position="7"/>
        <end position="31"/>
    </location>
</feature>
<keyword evidence="3" id="KW-1185">Reference proteome</keyword>
<name>C0NQ77_AJECG</name>
<sequence length="104" mass="11386">MKKHSVAAVILKISSLAILVGFSLKVMGIWAQPFNNLDKVLRNDSIRLLRGMYGIIPHIRVSAGLFYAILSLGIALLHPGLHVGRFGSIEVLGWVTIDIRKLVG</sequence>
<keyword evidence="1" id="KW-0812">Transmembrane</keyword>
<evidence type="ECO:0000313" key="2">
    <source>
        <dbReference type="EMBL" id="EEH06349.1"/>
    </source>
</evidence>
<reference evidence="2" key="1">
    <citation type="submission" date="2009-02" db="EMBL/GenBank/DDBJ databases">
        <title>The Genome Sequence of Ajellomyces capsulatus strain G186AR.</title>
        <authorList>
            <consortium name="The Broad Institute Genome Sequencing Platform"/>
            <person name="Champion M."/>
            <person name="Cuomo C."/>
            <person name="Ma L.-J."/>
            <person name="Henn M.R."/>
            <person name="Sil A."/>
            <person name="Goldman B."/>
            <person name="Young S.K."/>
            <person name="Kodira C.D."/>
            <person name="Zeng Q."/>
            <person name="Koehrsen M."/>
            <person name="Alvarado L."/>
            <person name="Berlin A."/>
            <person name="Borenstein D."/>
            <person name="Chen Z."/>
            <person name="Engels R."/>
            <person name="Freedman E."/>
            <person name="Gellesch M."/>
            <person name="Goldberg J."/>
            <person name="Griggs A."/>
            <person name="Gujja S."/>
            <person name="Heiman D."/>
            <person name="Hepburn T."/>
            <person name="Howarth C."/>
            <person name="Jen D."/>
            <person name="Larson L."/>
            <person name="Lewis B."/>
            <person name="Mehta T."/>
            <person name="Park D."/>
            <person name="Pearson M."/>
            <person name="Roberts A."/>
            <person name="Saif S."/>
            <person name="Shea T."/>
            <person name="Shenoy N."/>
            <person name="Sisk P."/>
            <person name="Stolte C."/>
            <person name="Sykes S."/>
            <person name="Walk T."/>
            <person name="White J."/>
            <person name="Yandava C."/>
            <person name="Klein B."/>
            <person name="McEwen J.G."/>
            <person name="Puccia R."/>
            <person name="Goldman G.H."/>
            <person name="Felipe M.S."/>
            <person name="Nino-Vega G."/>
            <person name="San-Blas G."/>
            <person name="Taylor J."/>
            <person name="Mendoza L."/>
            <person name="Galagan J."/>
            <person name="Nusbaum C."/>
            <person name="Birren B."/>
        </authorList>
    </citation>
    <scope>NUCLEOTIDE SEQUENCE</scope>
    <source>
        <strain evidence="2">G186AR</strain>
    </source>
</reference>
<keyword evidence="1" id="KW-0472">Membrane</keyword>
<dbReference type="InParanoid" id="C0NQ77"/>
<feature type="transmembrane region" description="Helical" evidence="1">
    <location>
        <begin position="51"/>
        <end position="77"/>
    </location>
</feature>
<accession>C0NQ77</accession>